<dbReference type="EMBL" id="PRDW01000019">
    <property type="protein sequence ID" value="PPB81462.1"/>
    <property type="molecule type" value="Genomic_DNA"/>
</dbReference>
<evidence type="ECO:0000313" key="2">
    <source>
        <dbReference type="Proteomes" id="UP000243096"/>
    </source>
</evidence>
<dbReference type="Proteomes" id="UP000243096">
    <property type="component" value="Unassembled WGS sequence"/>
</dbReference>
<evidence type="ECO:0000313" key="1">
    <source>
        <dbReference type="EMBL" id="PPB81462.1"/>
    </source>
</evidence>
<accession>A0A2P5K738</accession>
<organism evidence="1 2">
    <name type="scientific">Mycetohabitans endofungorum</name>
    <dbReference type="NCBI Taxonomy" id="417203"/>
    <lineage>
        <taxon>Bacteria</taxon>
        <taxon>Pseudomonadati</taxon>
        <taxon>Pseudomonadota</taxon>
        <taxon>Betaproteobacteria</taxon>
        <taxon>Burkholderiales</taxon>
        <taxon>Burkholderiaceae</taxon>
        <taxon>Mycetohabitans</taxon>
    </lineage>
</organism>
<dbReference type="AlphaFoldDB" id="A0A2P5K738"/>
<sequence length="43" mass="4950">MSAGTALVTRSPSPCDRYFKRVPFNRALPYMHYACTSFISFMK</sequence>
<proteinExistence type="predicted"/>
<dbReference type="RefSeq" id="WP_269845334.1">
    <property type="nucleotide sequence ID" value="NZ_PRDW01000019.1"/>
</dbReference>
<protein>
    <submittedName>
        <fullName evidence="1">Uncharacterized protein</fullName>
    </submittedName>
</protein>
<keyword evidence="2" id="KW-1185">Reference proteome</keyword>
<comment type="caution">
    <text evidence="1">The sequence shown here is derived from an EMBL/GenBank/DDBJ whole genome shotgun (WGS) entry which is preliminary data.</text>
</comment>
<name>A0A2P5K738_9BURK</name>
<reference evidence="1 2" key="1">
    <citation type="submission" date="2018-01" db="EMBL/GenBank/DDBJ databases">
        <title>Genomic Encyclopedia of Type Strains, Phase III (KMG-III): the genomes of soil and plant-associated and newly described type strains.</title>
        <authorList>
            <person name="Whitman W."/>
        </authorList>
    </citation>
    <scope>NUCLEOTIDE SEQUENCE [LARGE SCALE GENOMIC DNA]</scope>
    <source>
        <strain evidence="1 2">HKI456</strain>
    </source>
</reference>
<gene>
    <name evidence="1" type="ORF">B0O95_11935</name>
</gene>